<reference evidence="2 3" key="1">
    <citation type="submission" date="2024-08" db="EMBL/GenBank/DDBJ databases">
        <title>Insights into the chromosomal genome structure of Flemingia macrophylla.</title>
        <authorList>
            <person name="Ding Y."/>
            <person name="Zhao Y."/>
            <person name="Bi W."/>
            <person name="Wu M."/>
            <person name="Zhao G."/>
            <person name="Gong Y."/>
            <person name="Li W."/>
            <person name="Zhang P."/>
        </authorList>
    </citation>
    <scope>NUCLEOTIDE SEQUENCE [LARGE SCALE GENOMIC DNA]</scope>
    <source>
        <strain evidence="2">DYQJB</strain>
        <tissue evidence="2">Leaf</tissue>
    </source>
</reference>
<feature type="compositionally biased region" description="Pro residues" evidence="1">
    <location>
        <begin position="9"/>
        <end position="20"/>
    </location>
</feature>
<evidence type="ECO:0000256" key="1">
    <source>
        <dbReference type="SAM" id="MobiDB-lite"/>
    </source>
</evidence>
<sequence>MTSTSTALPPLPPPSGPPVPIAGTSSSTLRATTAAPFSARYAPNLPGRVRHAAAEARRRRRGGGATPAVLLVRGQRACDVLRGADGGSWTMRAHF</sequence>
<feature type="region of interest" description="Disordered" evidence="1">
    <location>
        <begin position="1"/>
        <end position="30"/>
    </location>
</feature>
<comment type="caution">
    <text evidence="2">The sequence shown here is derived from an EMBL/GenBank/DDBJ whole genome shotgun (WGS) entry which is preliminary data.</text>
</comment>
<dbReference type="Proteomes" id="UP001603857">
    <property type="component" value="Unassembled WGS sequence"/>
</dbReference>
<organism evidence="2 3">
    <name type="scientific">Flemingia macrophylla</name>
    <dbReference type="NCBI Taxonomy" id="520843"/>
    <lineage>
        <taxon>Eukaryota</taxon>
        <taxon>Viridiplantae</taxon>
        <taxon>Streptophyta</taxon>
        <taxon>Embryophyta</taxon>
        <taxon>Tracheophyta</taxon>
        <taxon>Spermatophyta</taxon>
        <taxon>Magnoliopsida</taxon>
        <taxon>eudicotyledons</taxon>
        <taxon>Gunneridae</taxon>
        <taxon>Pentapetalae</taxon>
        <taxon>rosids</taxon>
        <taxon>fabids</taxon>
        <taxon>Fabales</taxon>
        <taxon>Fabaceae</taxon>
        <taxon>Papilionoideae</taxon>
        <taxon>50 kb inversion clade</taxon>
        <taxon>NPAAA clade</taxon>
        <taxon>indigoferoid/millettioid clade</taxon>
        <taxon>Phaseoleae</taxon>
        <taxon>Flemingia</taxon>
    </lineage>
</organism>
<dbReference type="EMBL" id="JBGMDY010000001">
    <property type="protein sequence ID" value="KAL2347025.1"/>
    <property type="molecule type" value="Genomic_DNA"/>
</dbReference>
<evidence type="ECO:0000313" key="3">
    <source>
        <dbReference type="Proteomes" id="UP001603857"/>
    </source>
</evidence>
<dbReference type="AlphaFoldDB" id="A0ABD1NFY0"/>
<name>A0ABD1NFY0_9FABA</name>
<evidence type="ECO:0000313" key="2">
    <source>
        <dbReference type="EMBL" id="KAL2347025.1"/>
    </source>
</evidence>
<proteinExistence type="predicted"/>
<gene>
    <name evidence="2" type="ORF">Fmac_001025</name>
</gene>
<keyword evidence="3" id="KW-1185">Reference proteome</keyword>
<protein>
    <submittedName>
        <fullName evidence="2">Uncharacterized protein</fullName>
    </submittedName>
</protein>
<accession>A0ABD1NFY0</accession>